<dbReference type="CDD" id="cd04272">
    <property type="entry name" value="ZnMc_salivary_gland_MPs"/>
    <property type="match status" value="1"/>
</dbReference>
<dbReference type="PROSITE" id="PS51257">
    <property type="entry name" value="PROKAR_LIPOPROTEIN"/>
    <property type="match status" value="1"/>
</dbReference>
<dbReference type="AlphaFoldDB" id="A0A224YQ94"/>
<protein>
    <submittedName>
        <fullName evidence="9">Reprolysin</fullName>
    </submittedName>
</protein>
<dbReference type="GO" id="GO:0046872">
    <property type="term" value="F:metal ion binding"/>
    <property type="evidence" value="ECO:0007669"/>
    <property type="project" value="UniProtKB-KW"/>
</dbReference>
<comment type="caution">
    <text evidence="5">Lacks conserved residue(s) required for the propagation of feature annotation.</text>
</comment>
<evidence type="ECO:0000313" key="9">
    <source>
        <dbReference type="EMBL" id="MAA16032.1"/>
    </source>
</evidence>
<keyword evidence="5" id="KW-0479">Metal-binding</keyword>
<dbReference type="InterPro" id="IPR024079">
    <property type="entry name" value="MetalloPept_cat_dom_sf"/>
</dbReference>
<feature type="binding site" evidence="5">
    <location>
        <position position="334"/>
    </location>
    <ligand>
        <name>Zn(2+)</name>
        <dbReference type="ChEBI" id="CHEBI:29105"/>
        <note>catalytic</note>
    </ligand>
</feature>
<name>A0A224YQ94_9ACAR</name>
<keyword evidence="2" id="KW-0378">Hydrolase</keyword>
<feature type="region of interest" description="Disordered" evidence="6">
    <location>
        <begin position="500"/>
        <end position="538"/>
    </location>
</feature>
<evidence type="ECO:0000256" key="3">
    <source>
        <dbReference type="ARBA" id="ARBA00022833"/>
    </source>
</evidence>
<feature type="signal peptide" evidence="7">
    <location>
        <begin position="1"/>
        <end position="21"/>
    </location>
</feature>
<dbReference type="GO" id="GO:0006509">
    <property type="term" value="P:membrane protein ectodomain proteolysis"/>
    <property type="evidence" value="ECO:0007669"/>
    <property type="project" value="TreeGrafter"/>
</dbReference>
<evidence type="ECO:0000256" key="6">
    <source>
        <dbReference type="SAM" id="MobiDB-lite"/>
    </source>
</evidence>
<keyword evidence="3 5" id="KW-0862">Zinc</keyword>
<accession>A0A224YQ94</accession>
<feature type="active site" evidence="5">
    <location>
        <position position="331"/>
    </location>
</feature>
<dbReference type="EMBL" id="GFPF01004886">
    <property type="protein sequence ID" value="MAA16032.1"/>
    <property type="molecule type" value="Transcribed_RNA"/>
</dbReference>
<dbReference type="Gene3D" id="3.40.1620.60">
    <property type="match status" value="1"/>
</dbReference>
<evidence type="ECO:0000256" key="5">
    <source>
        <dbReference type="PROSITE-ProRule" id="PRU00276"/>
    </source>
</evidence>
<evidence type="ECO:0000256" key="7">
    <source>
        <dbReference type="SAM" id="SignalP"/>
    </source>
</evidence>
<feature type="compositionally biased region" description="Basic residues" evidence="6">
    <location>
        <begin position="500"/>
        <end position="525"/>
    </location>
</feature>
<sequence length="548" mass="62977">MRITDIGGLLQLICLFLSCYSAKLPKYQAIVYPEVFEERDDEGITVLKINEDITLNLKPSSVLHPEFFLRTYREGVPQHTYFNVDALEENLYDDEKRFAAVIMTEEDGALQLKGVVGPNLKILPAVGMERSEEGRIPHILETIHDTDSDHAYGKFPEEGVTKLSARYLPMEPKAYKIETVYPEVFVVVDQTFYREFKSKEDMLYYMMIEFRVVALRYRTVQNPKMIPIFRGIEISEYVQEGRYFTYIGAGIDALKSLYAIVEFVKKNDHLYKEYDLVYFTTGRDMIAVEGSRQESSLQGFAFVGSACTEKRQQLGEDKADSFIGIRIMAHEMGHTLGCSHDGTNVDGIIKGFKSDSLGCPWEHGHIMSYIEEDSRSYRFSSCCDYMMSLVSWSVEAGCLRKNQTITKITKIKRTIYLPGQFLDRDKQCRMTYPTLRNTFYLKKFGARRCIAQCYVDGREFRASSSHWPMLLIDGSMCDEDNKWVCINGLCVENNLKRYKPGKSSKTKRPKEKLTTTKKSKNKTTKKSNNTTTKIKDGNKKINLTNLAE</sequence>
<evidence type="ECO:0000256" key="2">
    <source>
        <dbReference type="ARBA" id="ARBA00022801"/>
    </source>
</evidence>
<organism evidence="9">
    <name type="scientific">Rhipicephalus zambeziensis</name>
    <dbReference type="NCBI Taxonomy" id="60191"/>
    <lineage>
        <taxon>Eukaryota</taxon>
        <taxon>Metazoa</taxon>
        <taxon>Ecdysozoa</taxon>
        <taxon>Arthropoda</taxon>
        <taxon>Chelicerata</taxon>
        <taxon>Arachnida</taxon>
        <taxon>Acari</taxon>
        <taxon>Parasitiformes</taxon>
        <taxon>Ixodida</taxon>
        <taxon>Ixodoidea</taxon>
        <taxon>Ixodidae</taxon>
        <taxon>Rhipicephalinae</taxon>
        <taxon>Rhipicephalus</taxon>
        <taxon>Rhipicephalus</taxon>
    </lineage>
</organism>
<dbReference type="Pfam" id="PF13582">
    <property type="entry name" value="Reprolysin_3"/>
    <property type="match status" value="1"/>
</dbReference>
<evidence type="ECO:0000259" key="8">
    <source>
        <dbReference type="PROSITE" id="PS50215"/>
    </source>
</evidence>
<feature type="binding site" evidence="5">
    <location>
        <position position="340"/>
    </location>
    <ligand>
        <name>Zn(2+)</name>
        <dbReference type="ChEBI" id="CHEBI:29105"/>
        <note>catalytic</note>
    </ligand>
</feature>
<keyword evidence="7" id="KW-0732">Signal</keyword>
<evidence type="ECO:0000256" key="1">
    <source>
        <dbReference type="ARBA" id="ARBA00022670"/>
    </source>
</evidence>
<feature type="domain" description="Peptidase M12B" evidence="8">
    <location>
        <begin position="180"/>
        <end position="403"/>
    </location>
</feature>
<dbReference type="PANTHER" id="PTHR11905:SF159">
    <property type="entry name" value="ADAM METALLOPROTEASE"/>
    <property type="match status" value="1"/>
</dbReference>
<evidence type="ECO:0000256" key="4">
    <source>
        <dbReference type="ARBA" id="ARBA00023049"/>
    </source>
</evidence>
<feature type="binding site" evidence="5">
    <location>
        <position position="330"/>
    </location>
    <ligand>
        <name>Zn(2+)</name>
        <dbReference type="ChEBI" id="CHEBI:29105"/>
        <note>catalytic</note>
    </ligand>
</feature>
<dbReference type="InterPro" id="IPR001590">
    <property type="entry name" value="Peptidase_M12B"/>
</dbReference>
<dbReference type="SUPFAM" id="SSF55486">
    <property type="entry name" value="Metalloproteases ('zincins'), catalytic domain"/>
    <property type="match status" value="1"/>
</dbReference>
<dbReference type="InterPro" id="IPR034030">
    <property type="entry name" value="ZnMc_salivary_gland_MPs"/>
</dbReference>
<dbReference type="GO" id="GO:0004222">
    <property type="term" value="F:metalloendopeptidase activity"/>
    <property type="evidence" value="ECO:0007669"/>
    <property type="project" value="InterPro"/>
</dbReference>
<keyword evidence="1" id="KW-0645">Protease</keyword>
<reference evidence="9" key="1">
    <citation type="journal article" date="2017" name="Parasit. Vectors">
        <title>Sialotranscriptomics of Rhipicephalus zambeziensis reveals intricate expression profiles of secretory proteins and suggests tight temporal transcriptional regulation during blood-feeding.</title>
        <authorList>
            <person name="de Castro M.H."/>
            <person name="de Klerk D."/>
            <person name="Pienaar R."/>
            <person name="Rees D.J.G."/>
            <person name="Mans B.J."/>
        </authorList>
    </citation>
    <scope>NUCLEOTIDE SEQUENCE</scope>
    <source>
        <tissue evidence="9">Salivary glands</tissue>
    </source>
</reference>
<dbReference type="PROSITE" id="PS50215">
    <property type="entry name" value="ADAM_MEPRO"/>
    <property type="match status" value="1"/>
</dbReference>
<feature type="chain" id="PRO_5013257082" evidence="7">
    <location>
        <begin position="22"/>
        <end position="548"/>
    </location>
</feature>
<keyword evidence="4" id="KW-0482">Metalloprotease</keyword>
<dbReference type="Gene3D" id="3.40.390.10">
    <property type="entry name" value="Collagenase (Catalytic Domain)"/>
    <property type="match status" value="1"/>
</dbReference>
<dbReference type="PANTHER" id="PTHR11905">
    <property type="entry name" value="ADAM A DISINTEGRIN AND METALLOPROTEASE DOMAIN"/>
    <property type="match status" value="1"/>
</dbReference>
<proteinExistence type="predicted"/>